<sequence>MDRYVFAMGFARILYAVLNLGAAIIIWRLNEAADAMKVNAVFGGFMGPAVFITVTFLGVAGLSRRIEPANLGLILIGTVLILWGTRG</sequence>
<proteinExistence type="predicted"/>
<name>C0GKQ6_DETAL</name>
<evidence type="ECO:0000313" key="3">
    <source>
        <dbReference type="Proteomes" id="UP000006443"/>
    </source>
</evidence>
<protein>
    <recommendedName>
        <fullName evidence="4">DUF2619 domain-containing protein</fullName>
    </recommendedName>
</protein>
<dbReference type="OrthoDB" id="1726013at2"/>
<dbReference type="EMBL" id="ACJM01000026">
    <property type="protein sequence ID" value="EEG76078.1"/>
    <property type="molecule type" value="Genomic_DNA"/>
</dbReference>
<dbReference type="RefSeq" id="WP_008519104.1">
    <property type="nucleotide sequence ID" value="NZ_ACJM01000026.1"/>
</dbReference>
<organism evidence="2 3">
    <name type="scientific">Dethiobacter alkaliphilus AHT 1</name>
    <dbReference type="NCBI Taxonomy" id="555088"/>
    <lineage>
        <taxon>Bacteria</taxon>
        <taxon>Bacillati</taxon>
        <taxon>Bacillota</taxon>
        <taxon>Dethiobacteria</taxon>
        <taxon>Dethiobacterales</taxon>
        <taxon>Dethiobacteraceae</taxon>
        <taxon>Dethiobacter</taxon>
    </lineage>
</organism>
<dbReference type="Proteomes" id="UP000006443">
    <property type="component" value="Unassembled WGS sequence"/>
</dbReference>
<keyword evidence="1" id="KW-1133">Transmembrane helix</keyword>
<evidence type="ECO:0008006" key="4">
    <source>
        <dbReference type="Google" id="ProtNLM"/>
    </source>
</evidence>
<dbReference type="STRING" id="555088.DealDRAFT_3065"/>
<keyword evidence="1" id="KW-0472">Membrane</keyword>
<reference evidence="2 3" key="1">
    <citation type="submission" date="2009-02" db="EMBL/GenBank/DDBJ databases">
        <title>Sequencing of the draft genome and assembly of Dethiobacter alkaliphilus AHT 1.</title>
        <authorList>
            <consortium name="US DOE Joint Genome Institute (JGI-PGF)"/>
            <person name="Lucas S."/>
            <person name="Copeland A."/>
            <person name="Lapidus A."/>
            <person name="Glavina del Rio T."/>
            <person name="Dalin E."/>
            <person name="Tice H."/>
            <person name="Bruce D."/>
            <person name="Goodwin L."/>
            <person name="Pitluck S."/>
            <person name="Larimer F."/>
            <person name="Land M.L."/>
            <person name="Hauser L."/>
            <person name="Muyzer G."/>
        </authorList>
    </citation>
    <scope>NUCLEOTIDE SEQUENCE [LARGE SCALE GENOMIC DNA]</scope>
    <source>
        <strain evidence="2 3">AHT 1</strain>
    </source>
</reference>
<dbReference type="Pfam" id="PF10942">
    <property type="entry name" value="DUF2619"/>
    <property type="match status" value="1"/>
</dbReference>
<evidence type="ECO:0000256" key="1">
    <source>
        <dbReference type="SAM" id="Phobius"/>
    </source>
</evidence>
<comment type="caution">
    <text evidence="2">The sequence shown here is derived from an EMBL/GenBank/DDBJ whole genome shotgun (WGS) entry which is preliminary data.</text>
</comment>
<feature type="transmembrane region" description="Helical" evidence="1">
    <location>
        <begin position="68"/>
        <end position="85"/>
    </location>
</feature>
<dbReference type="InterPro" id="IPR020390">
    <property type="entry name" value="Uncharacterised_YqhV"/>
</dbReference>
<feature type="transmembrane region" description="Helical" evidence="1">
    <location>
        <begin position="39"/>
        <end position="62"/>
    </location>
</feature>
<accession>C0GKQ6</accession>
<keyword evidence="1" id="KW-0812">Transmembrane</keyword>
<gene>
    <name evidence="2" type="ORF">DealDRAFT_3065</name>
</gene>
<dbReference type="AlphaFoldDB" id="C0GKQ6"/>
<evidence type="ECO:0000313" key="2">
    <source>
        <dbReference type="EMBL" id="EEG76078.1"/>
    </source>
</evidence>
<feature type="transmembrane region" description="Helical" evidence="1">
    <location>
        <begin position="6"/>
        <end position="27"/>
    </location>
</feature>
<keyword evidence="3" id="KW-1185">Reference proteome</keyword>